<feature type="transmembrane region" description="Helical" evidence="1">
    <location>
        <begin position="21"/>
        <end position="40"/>
    </location>
</feature>
<feature type="non-terminal residue" evidence="2">
    <location>
        <position position="1"/>
    </location>
</feature>
<protein>
    <submittedName>
        <fullName evidence="2">Uncharacterized protein</fullName>
    </submittedName>
</protein>
<accession>A0A5T3V9U6</accession>
<proteinExistence type="predicted"/>
<gene>
    <name evidence="2" type="ORF">EKX77_19775</name>
</gene>
<dbReference type="EMBL" id="AACZAR010000133">
    <property type="protein sequence ID" value="EAN9165557.1"/>
    <property type="molecule type" value="Genomic_DNA"/>
</dbReference>
<evidence type="ECO:0000256" key="1">
    <source>
        <dbReference type="SAM" id="Phobius"/>
    </source>
</evidence>
<reference evidence="2" key="1">
    <citation type="submission" date="2018-12" db="EMBL/GenBank/DDBJ databases">
        <authorList>
            <consortium name="PulseNet: The National Subtyping Network for Foodborne Disease Surveillance"/>
            <person name="Tarr C.L."/>
            <person name="Trees E."/>
            <person name="Katz L.S."/>
            <person name="Carleton-Romer H.A."/>
            <person name="Stroika S."/>
            <person name="Kucerova Z."/>
            <person name="Roache K.F."/>
            <person name="Sabol A.L."/>
            <person name="Besser J."/>
            <person name="Gerner-Smidt P."/>
        </authorList>
    </citation>
    <scope>NUCLEOTIDE SEQUENCE</scope>
    <source>
        <strain evidence="2">PNUSAS062970</strain>
    </source>
</reference>
<organism evidence="2">
    <name type="scientific">Salmonella enterica</name>
    <name type="common">Salmonella choleraesuis</name>
    <dbReference type="NCBI Taxonomy" id="28901"/>
    <lineage>
        <taxon>Bacteria</taxon>
        <taxon>Pseudomonadati</taxon>
        <taxon>Pseudomonadota</taxon>
        <taxon>Gammaproteobacteria</taxon>
        <taxon>Enterobacterales</taxon>
        <taxon>Enterobacteriaceae</taxon>
        <taxon>Salmonella</taxon>
    </lineage>
</organism>
<keyword evidence="1" id="KW-1133">Transmembrane helix</keyword>
<dbReference type="AlphaFoldDB" id="A0A5T3V9U6"/>
<sequence length="64" mass="6803">PNACQSGTQIKNNRGENLNKMLLAGSTGIVLLSATVSPVWTDNNTSAASCFFTCMLNNHCNKSL</sequence>
<keyword evidence="1" id="KW-0812">Transmembrane</keyword>
<comment type="caution">
    <text evidence="2">The sequence shown here is derived from an EMBL/GenBank/DDBJ whole genome shotgun (WGS) entry which is preliminary data.</text>
</comment>
<evidence type="ECO:0000313" key="2">
    <source>
        <dbReference type="EMBL" id="EAN9165557.1"/>
    </source>
</evidence>
<keyword evidence="1" id="KW-0472">Membrane</keyword>
<name>A0A5T3V9U6_SALER</name>